<name>A0A448WK64_9PLAT</name>
<dbReference type="Proteomes" id="UP000784294">
    <property type="component" value="Unassembled WGS sequence"/>
</dbReference>
<accession>A0A448WK64</accession>
<proteinExistence type="predicted"/>
<dbReference type="EMBL" id="CAAALY010018807">
    <property type="protein sequence ID" value="VEL13750.1"/>
    <property type="molecule type" value="Genomic_DNA"/>
</dbReference>
<reference evidence="1" key="1">
    <citation type="submission" date="2018-11" db="EMBL/GenBank/DDBJ databases">
        <authorList>
            <consortium name="Pathogen Informatics"/>
        </authorList>
    </citation>
    <scope>NUCLEOTIDE SEQUENCE</scope>
</reference>
<protein>
    <submittedName>
        <fullName evidence="1">Uncharacterized protein</fullName>
    </submittedName>
</protein>
<organism evidence="1 2">
    <name type="scientific">Protopolystoma xenopodis</name>
    <dbReference type="NCBI Taxonomy" id="117903"/>
    <lineage>
        <taxon>Eukaryota</taxon>
        <taxon>Metazoa</taxon>
        <taxon>Spiralia</taxon>
        <taxon>Lophotrochozoa</taxon>
        <taxon>Platyhelminthes</taxon>
        <taxon>Monogenea</taxon>
        <taxon>Polyopisthocotylea</taxon>
        <taxon>Polystomatidea</taxon>
        <taxon>Polystomatidae</taxon>
        <taxon>Protopolystoma</taxon>
    </lineage>
</organism>
<evidence type="ECO:0000313" key="2">
    <source>
        <dbReference type="Proteomes" id="UP000784294"/>
    </source>
</evidence>
<dbReference type="AlphaFoldDB" id="A0A448WK64"/>
<evidence type="ECO:0000313" key="1">
    <source>
        <dbReference type="EMBL" id="VEL13750.1"/>
    </source>
</evidence>
<gene>
    <name evidence="1" type="ORF">PXEA_LOCUS7190</name>
</gene>
<keyword evidence="2" id="KW-1185">Reference proteome</keyword>
<comment type="caution">
    <text evidence="1">The sequence shown here is derived from an EMBL/GenBank/DDBJ whole genome shotgun (WGS) entry which is preliminary data.</text>
</comment>
<sequence>MLVSCWPLPVALAEERLTGMGSASVKDNLTTNWVEENLDFDLLIRLYLSRLFRLIRQKRSPLRAWISRICTCGRQPLTGCPSLAHLPRTRGWPEAGNQLWGSRCRRGT</sequence>